<organism evidence="7 8">
    <name type="scientific">Frondihabitans cladoniiphilus</name>
    <dbReference type="NCBI Taxonomy" id="715785"/>
    <lineage>
        <taxon>Bacteria</taxon>
        <taxon>Bacillati</taxon>
        <taxon>Actinomycetota</taxon>
        <taxon>Actinomycetes</taxon>
        <taxon>Micrococcales</taxon>
        <taxon>Microbacteriaceae</taxon>
        <taxon>Frondihabitans</taxon>
    </lineage>
</organism>
<gene>
    <name evidence="7" type="primary">mtnN</name>
    <name evidence="7" type="ORF">GCM10025780_21950</name>
</gene>
<dbReference type="PANTHER" id="PTHR46832:SF1">
    <property type="entry name" value="5'-METHYLTHIOADENOSINE_S-ADENOSYLHOMOCYSTEINE NUCLEOSIDASE"/>
    <property type="match status" value="1"/>
</dbReference>
<comment type="pathway">
    <text evidence="1">Amino-acid biosynthesis; L-methionine biosynthesis via salvage pathway; S-methyl-5-thio-alpha-D-ribose 1-phosphate from S-methyl-5'-thioadenosine (hydrolase route): step 1/2.</text>
</comment>
<dbReference type="EC" id="3.2.2.9" evidence="2"/>
<evidence type="ECO:0000256" key="4">
    <source>
        <dbReference type="ARBA" id="ARBA00022801"/>
    </source>
</evidence>
<name>A0ABP8W083_9MICO</name>
<proteinExistence type="predicted"/>
<protein>
    <recommendedName>
        <fullName evidence="2">adenosylhomocysteine nucleosidase</fullName>
        <ecNumber evidence="2">3.2.2.9</ecNumber>
    </recommendedName>
</protein>
<dbReference type="InterPro" id="IPR035994">
    <property type="entry name" value="Nucleoside_phosphorylase_sf"/>
</dbReference>
<keyword evidence="8" id="KW-1185">Reference proteome</keyword>
<comment type="caution">
    <text evidence="7">The sequence shown here is derived from an EMBL/GenBank/DDBJ whole genome shotgun (WGS) entry which is preliminary data.</text>
</comment>
<keyword evidence="4" id="KW-0378">Hydrolase</keyword>
<keyword evidence="5" id="KW-0486">Methionine biosynthesis</keyword>
<dbReference type="SUPFAM" id="SSF53167">
    <property type="entry name" value="Purine and uridine phosphorylases"/>
    <property type="match status" value="1"/>
</dbReference>
<dbReference type="CDD" id="cd09008">
    <property type="entry name" value="MTAN"/>
    <property type="match status" value="1"/>
</dbReference>
<dbReference type="Gene3D" id="3.40.50.1580">
    <property type="entry name" value="Nucleoside phosphorylase domain"/>
    <property type="match status" value="1"/>
</dbReference>
<dbReference type="Pfam" id="PF01048">
    <property type="entry name" value="PNP_UDP_1"/>
    <property type="match status" value="1"/>
</dbReference>
<evidence type="ECO:0000256" key="3">
    <source>
        <dbReference type="ARBA" id="ARBA00022605"/>
    </source>
</evidence>
<feature type="domain" description="Nucleoside phosphorylase" evidence="6">
    <location>
        <begin position="6"/>
        <end position="236"/>
    </location>
</feature>
<reference evidence="8" key="1">
    <citation type="journal article" date="2019" name="Int. J. Syst. Evol. Microbiol.">
        <title>The Global Catalogue of Microorganisms (GCM) 10K type strain sequencing project: providing services to taxonomists for standard genome sequencing and annotation.</title>
        <authorList>
            <consortium name="The Broad Institute Genomics Platform"/>
            <consortium name="The Broad Institute Genome Sequencing Center for Infectious Disease"/>
            <person name="Wu L."/>
            <person name="Ma J."/>
        </authorList>
    </citation>
    <scope>NUCLEOTIDE SEQUENCE [LARGE SCALE GENOMIC DNA]</scope>
    <source>
        <strain evidence="8">JCM 18956</strain>
    </source>
</reference>
<dbReference type="PANTHER" id="PTHR46832">
    <property type="entry name" value="5'-METHYLTHIOADENOSINE/S-ADENOSYLHOMOCYSTEINE NUCLEOSIDASE"/>
    <property type="match status" value="1"/>
</dbReference>
<dbReference type="InterPro" id="IPR000845">
    <property type="entry name" value="Nucleoside_phosphorylase_d"/>
</dbReference>
<evidence type="ECO:0000259" key="6">
    <source>
        <dbReference type="Pfam" id="PF01048"/>
    </source>
</evidence>
<dbReference type="EMBL" id="BAABLM010000003">
    <property type="protein sequence ID" value="GAA4676876.1"/>
    <property type="molecule type" value="Genomic_DNA"/>
</dbReference>
<dbReference type="Proteomes" id="UP001501295">
    <property type="component" value="Unassembled WGS sequence"/>
</dbReference>
<dbReference type="RefSeq" id="WP_345375897.1">
    <property type="nucleotide sequence ID" value="NZ_BAABLM010000003.1"/>
</dbReference>
<evidence type="ECO:0000256" key="5">
    <source>
        <dbReference type="ARBA" id="ARBA00023167"/>
    </source>
</evidence>
<dbReference type="InterPro" id="IPR010049">
    <property type="entry name" value="MTA_SAH_Nsdase"/>
</dbReference>
<keyword evidence="3" id="KW-0028">Amino-acid biosynthesis</keyword>
<dbReference type="NCBIfam" id="TIGR01704">
    <property type="entry name" value="MTA_SAH-Nsdase"/>
    <property type="match status" value="1"/>
</dbReference>
<evidence type="ECO:0000256" key="1">
    <source>
        <dbReference type="ARBA" id="ARBA00004945"/>
    </source>
</evidence>
<evidence type="ECO:0000313" key="8">
    <source>
        <dbReference type="Proteomes" id="UP001501295"/>
    </source>
</evidence>
<evidence type="ECO:0000256" key="2">
    <source>
        <dbReference type="ARBA" id="ARBA00011974"/>
    </source>
</evidence>
<sequence>MTPPEAVVIVAMDDESLPFLERSVDVSEPWKVGNARLQSMTLAGHPIVLVMSGIGLVNAAGATTTTLLSEGLVGSAPLVISAGTAGGVGEGVHVGEVVVGSSYINIDADARVFGYELGQVPGMPAAYFGDSKLLEAVPAAAALPDGTPFTVARGLMVSSYAFVDADRVPRIRSEFPAARSTDMETVAIAQTSHVFGVPFVSVRGISDLCGPSADDDHLRHVDDASDRSAIVVVELLDALAR</sequence>
<accession>A0ABP8W083</accession>
<evidence type="ECO:0000313" key="7">
    <source>
        <dbReference type="EMBL" id="GAA4676876.1"/>
    </source>
</evidence>